<dbReference type="Gene3D" id="3.90.1300.10">
    <property type="entry name" value="Amidase signature (AS) domain"/>
    <property type="match status" value="1"/>
</dbReference>
<protein>
    <recommendedName>
        <fullName evidence="3">amidase</fullName>
        <ecNumber evidence="3">3.5.1.4</ecNumber>
    </recommendedName>
</protein>
<dbReference type="PANTHER" id="PTHR46072:SF1">
    <property type="entry name" value="AMIDASE"/>
    <property type="match status" value="1"/>
</dbReference>
<evidence type="ECO:0000256" key="3">
    <source>
        <dbReference type="ARBA" id="ARBA00012922"/>
    </source>
</evidence>
<comment type="catalytic activity">
    <reaction evidence="1">
        <text>a monocarboxylic acid amide + H2O = a monocarboxylate + NH4(+)</text>
        <dbReference type="Rhea" id="RHEA:12020"/>
        <dbReference type="ChEBI" id="CHEBI:15377"/>
        <dbReference type="ChEBI" id="CHEBI:28938"/>
        <dbReference type="ChEBI" id="CHEBI:35757"/>
        <dbReference type="ChEBI" id="CHEBI:83628"/>
        <dbReference type="EC" id="3.5.1.4"/>
    </reaction>
</comment>
<dbReference type="Pfam" id="PF01425">
    <property type="entry name" value="Amidase"/>
    <property type="match status" value="1"/>
</dbReference>
<dbReference type="SUPFAM" id="SSF75304">
    <property type="entry name" value="Amidase signature (AS) enzymes"/>
    <property type="match status" value="1"/>
</dbReference>
<accession>A0A9W9HMV1</accession>
<evidence type="ECO:0000259" key="6">
    <source>
        <dbReference type="Pfam" id="PF01425"/>
    </source>
</evidence>
<dbReference type="OrthoDB" id="6428749at2759"/>
<dbReference type="Proteomes" id="UP001146351">
    <property type="component" value="Unassembled WGS sequence"/>
</dbReference>
<gene>
    <name evidence="7" type="ORF">N7492_009913</name>
</gene>
<evidence type="ECO:0000256" key="5">
    <source>
        <dbReference type="PIRSR" id="PIRSR001221-1"/>
    </source>
</evidence>
<dbReference type="PANTHER" id="PTHR46072">
    <property type="entry name" value="AMIDASE-RELATED-RELATED"/>
    <property type="match status" value="1"/>
</dbReference>
<comment type="similarity">
    <text evidence="2">Belongs to the amidase family.</text>
</comment>
<reference evidence="7" key="1">
    <citation type="submission" date="2022-11" db="EMBL/GenBank/DDBJ databases">
        <authorList>
            <person name="Petersen C."/>
        </authorList>
    </citation>
    <scope>NUCLEOTIDE SEQUENCE</scope>
    <source>
        <strain evidence="7">IBT 21917</strain>
    </source>
</reference>
<dbReference type="PIRSF" id="PIRSF001221">
    <property type="entry name" value="Amidase_fungi"/>
    <property type="match status" value="1"/>
</dbReference>
<reference evidence="7" key="2">
    <citation type="journal article" date="2023" name="IMA Fungus">
        <title>Comparative genomic study of the Penicillium genus elucidates a diverse pangenome and 15 lateral gene transfer events.</title>
        <authorList>
            <person name="Petersen C."/>
            <person name="Sorensen T."/>
            <person name="Nielsen M.R."/>
            <person name="Sondergaard T.E."/>
            <person name="Sorensen J.L."/>
            <person name="Fitzpatrick D.A."/>
            <person name="Frisvad J.C."/>
            <person name="Nielsen K.L."/>
        </authorList>
    </citation>
    <scope>NUCLEOTIDE SEQUENCE</scope>
    <source>
        <strain evidence="7">IBT 21917</strain>
    </source>
</reference>
<evidence type="ECO:0000256" key="1">
    <source>
        <dbReference type="ARBA" id="ARBA00001311"/>
    </source>
</evidence>
<evidence type="ECO:0000313" key="7">
    <source>
        <dbReference type="EMBL" id="KAJ5151618.1"/>
    </source>
</evidence>
<comment type="caution">
    <text evidence="7">The sequence shown here is derived from an EMBL/GenBank/DDBJ whole genome shotgun (WGS) entry which is preliminary data.</text>
</comment>
<dbReference type="InterPro" id="IPR023631">
    <property type="entry name" value="Amidase_dom"/>
</dbReference>
<feature type="domain" description="Amidase" evidence="6">
    <location>
        <begin position="109"/>
        <end position="556"/>
    </location>
</feature>
<evidence type="ECO:0000313" key="8">
    <source>
        <dbReference type="Proteomes" id="UP001146351"/>
    </source>
</evidence>
<dbReference type="EC" id="3.5.1.4" evidence="3"/>
<feature type="active site" description="Charge relay system" evidence="5">
    <location>
        <position position="165"/>
    </location>
</feature>
<dbReference type="PROSITE" id="PS00571">
    <property type="entry name" value="AMIDASES"/>
    <property type="match status" value="1"/>
</dbReference>
<proteinExistence type="inferred from homology"/>
<dbReference type="EMBL" id="JAPQKO010000008">
    <property type="protein sequence ID" value="KAJ5151618.1"/>
    <property type="molecule type" value="Genomic_DNA"/>
</dbReference>
<feature type="active site" description="Charge relay system" evidence="5">
    <location>
        <position position="240"/>
    </location>
</feature>
<dbReference type="AlphaFoldDB" id="A0A9W9HMV1"/>
<feature type="active site" description="Acyl-ester intermediate" evidence="5">
    <location>
        <position position="264"/>
    </location>
</feature>
<dbReference type="InterPro" id="IPR020556">
    <property type="entry name" value="Amidase_CS"/>
</dbReference>
<dbReference type="GO" id="GO:0004040">
    <property type="term" value="F:amidase activity"/>
    <property type="evidence" value="ECO:0007669"/>
    <property type="project" value="UniProtKB-EC"/>
</dbReference>
<keyword evidence="8" id="KW-1185">Reference proteome</keyword>
<evidence type="ECO:0000256" key="4">
    <source>
        <dbReference type="ARBA" id="ARBA00022801"/>
    </source>
</evidence>
<name>A0A9W9HMV1_9EURO</name>
<organism evidence="7 8">
    <name type="scientific">Penicillium capsulatum</name>
    <dbReference type="NCBI Taxonomy" id="69766"/>
    <lineage>
        <taxon>Eukaryota</taxon>
        <taxon>Fungi</taxon>
        <taxon>Dikarya</taxon>
        <taxon>Ascomycota</taxon>
        <taxon>Pezizomycotina</taxon>
        <taxon>Eurotiomycetes</taxon>
        <taxon>Eurotiomycetidae</taxon>
        <taxon>Eurotiales</taxon>
        <taxon>Aspergillaceae</taxon>
        <taxon>Penicillium</taxon>
    </lineage>
</organism>
<evidence type="ECO:0000256" key="2">
    <source>
        <dbReference type="ARBA" id="ARBA00009199"/>
    </source>
</evidence>
<dbReference type="InterPro" id="IPR036928">
    <property type="entry name" value="AS_sf"/>
</dbReference>
<sequence length="569" mass="62000">MRPRPLSTIAQSLRSYSQLTVRSAAAVPNMTRSIPTLEECIIQKRAAQASAIPAAWKLSTVPAAETGFNALDYIRNVPILSPEETAITETMDAKVLLDKLATGKLSSVEVTAAFCKRAAVAHQLTNCCTELFFEEALEAARHADAYLAKTGRTLGPLHGLPISMKDLFRIKGQDSTIGWVGLAGKPALEDGPTTEIIRRLGGILYVKTSVPQSMMMSDCYNHLFGQCVNTVNTKFISGGSSGGEASLIASLGSVVGIGSDLGGSVRIPAALCGIYGLSPTTSRHPYEQSGPRQNIVPSTAGPMATSLSSIETYMEALGQIEPWNLDPNMIPVPWRRELCTSTKRLRIGYVVDDGVVKVQPPVTRAVKKVITALRDAGHEVFEWNASSHGHCYEMWERGILSDGGFNARKTSTLSGEPLIEGMLVGTDKDLLDTPQLHQLQFEKAKYEREYLKQWTDSGVDALIMPVTPWVGYPPWTWVKSHQYVGYTSVWNFVNYAALTLPVTTVNRAQDQADDAWRNHVPRNPSDAFNHQQYDVEAVEGLPVGVQVVGGKFGEEKSIAVAKIIESLLK</sequence>
<keyword evidence="4" id="KW-0378">Hydrolase</keyword>